<reference evidence="1" key="1">
    <citation type="journal article" date="2021" name="New Phytol.">
        <title>Evolutionary innovations through gain and loss of genes in the ectomycorrhizal Boletales.</title>
        <authorList>
            <person name="Wu G."/>
            <person name="Miyauchi S."/>
            <person name="Morin E."/>
            <person name="Kuo A."/>
            <person name="Drula E."/>
            <person name="Varga T."/>
            <person name="Kohler A."/>
            <person name="Feng B."/>
            <person name="Cao Y."/>
            <person name="Lipzen A."/>
            <person name="Daum C."/>
            <person name="Hundley H."/>
            <person name="Pangilinan J."/>
            <person name="Johnson J."/>
            <person name="Barry K."/>
            <person name="LaButti K."/>
            <person name="Ng V."/>
            <person name="Ahrendt S."/>
            <person name="Min B."/>
            <person name="Choi I.G."/>
            <person name="Park H."/>
            <person name="Plett J.M."/>
            <person name="Magnuson J."/>
            <person name="Spatafora J.W."/>
            <person name="Nagy L.G."/>
            <person name="Henrissat B."/>
            <person name="Grigoriev I.V."/>
            <person name="Yang Z.L."/>
            <person name="Xu J."/>
            <person name="Martin F.M."/>
        </authorList>
    </citation>
    <scope>NUCLEOTIDE SEQUENCE</scope>
    <source>
        <strain evidence="1">KUC20120723A-06</strain>
    </source>
</reference>
<proteinExistence type="predicted"/>
<organism evidence="1 2">
    <name type="scientific">Leucogyrophana mollusca</name>
    <dbReference type="NCBI Taxonomy" id="85980"/>
    <lineage>
        <taxon>Eukaryota</taxon>
        <taxon>Fungi</taxon>
        <taxon>Dikarya</taxon>
        <taxon>Basidiomycota</taxon>
        <taxon>Agaricomycotina</taxon>
        <taxon>Agaricomycetes</taxon>
        <taxon>Agaricomycetidae</taxon>
        <taxon>Boletales</taxon>
        <taxon>Boletales incertae sedis</taxon>
        <taxon>Leucogyrophana</taxon>
    </lineage>
</organism>
<dbReference type="Proteomes" id="UP000790709">
    <property type="component" value="Unassembled WGS sequence"/>
</dbReference>
<evidence type="ECO:0000313" key="2">
    <source>
        <dbReference type="Proteomes" id="UP000790709"/>
    </source>
</evidence>
<name>A0ACB8BS30_9AGAM</name>
<evidence type="ECO:0000313" key="1">
    <source>
        <dbReference type="EMBL" id="KAH7928227.1"/>
    </source>
</evidence>
<sequence>MAPVSLPRLSLRNVSSSNPPSTDRAGYIIGFAIAGLLLSAIAFWITLRVYRRRVLAKRSVQLDGVFHSVSSLVEVEKAKENHVSQNQTPYTSAPIFSRANLTPSVVFPEKVVTRTPRSPVPPISDFKEKSADSACSSQSSSITIPPQTRHHSRRSSGFSAYFDDCISSPPGLHDPPPQQHFQSTTSQMHYVTVRQLFEPRLPDELSLTRLGDHLIILQSFDDGWCIVSRATGRNSLMSPASGTPDAVELGLVPAWVFSKPINCRGVDRPVRSTSTNALHAYEPGSRKTVISWSNYA</sequence>
<comment type="caution">
    <text evidence="1">The sequence shown here is derived from an EMBL/GenBank/DDBJ whole genome shotgun (WGS) entry which is preliminary data.</text>
</comment>
<dbReference type="EMBL" id="MU266355">
    <property type="protein sequence ID" value="KAH7928227.1"/>
    <property type="molecule type" value="Genomic_DNA"/>
</dbReference>
<gene>
    <name evidence="1" type="ORF">BV22DRAFT_1044751</name>
</gene>
<keyword evidence="2" id="KW-1185">Reference proteome</keyword>
<protein>
    <submittedName>
        <fullName evidence="1">Uncharacterized protein</fullName>
    </submittedName>
</protein>
<accession>A0ACB8BS30</accession>